<sequence>MSGSYSSLPMPQPKAVIKVPTSAEEIILSKRAFSTFKILPFKGRMAWYFLSLPCLAEPPALSPSTKNNSDKAGSFS</sequence>
<dbReference type="AlphaFoldDB" id="A0A176S0P7"/>
<comment type="caution">
    <text evidence="1">The sequence shown here is derived from an EMBL/GenBank/DDBJ whole genome shotgun (WGS) entry which is preliminary data.</text>
</comment>
<proteinExistence type="predicted"/>
<evidence type="ECO:0000313" key="1">
    <source>
        <dbReference type="EMBL" id="OAD21633.1"/>
    </source>
</evidence>
<protein>
    <submittedName>
        <fullName evidence="1">Uncharacterized protein</fullName>
    </submittedName>
</protein>
<accession>A0A176S0P7</accession>
<keyword evidence="2" id="KW-1185">Reference proteome</keyword>
<dbReference type="Proteomes" id="UP000076962">
    <property type="component" value="Unassembled WGS sequence"/>
</dbReference>
<gene>
    <name evidence="1" type="ORF">THIOM_002594</name>
</gene>
<name>A0A176S0P7_9GAMM</name>
<organism evidence="1 2">
    <name type="scientific">Candidatus Thiomargarita nelsonii</name>
    <dbReference type="NCBI Taxonomy" id="1003181"/>
    <lineage>
        <taxon>Bacteria</taxon>
        <taxon>Pseudomonadati</taxon>
        <taxon>Pseudomonadota</taxon>
        <taxon>Gammaproteobacteria</taxon>
        <taxon>Thiotrichales</taxon>
        <taxon>Thiotrichaceae</taxon>
        <taxon>Thiomargarita</taxon>
    </lineage>
</organism>
<evidence type="ECO:0000313" key="2">
    <source>
        <dbReference type="Proteomes" id="UP000076962"/>
    </source>
</evidence>
<dbReference type="EMBL" id="LUTY01001496">
    <property type="protein sequence ID" value="OAD21633.1"/>
    <property type="molecule type" value="Genomic_DNA"/>
</dbReference>
<reference evidence="1 2" key="1">
    <citation type="submission" date="2016-05" db="EMBL/GenBank/DDBJ databases">
        <title>Single-cell genome of chain-forming Candidatus Thiomargarita nelsonii and comparison to other large sulfur-oxidizing bacteria.</title>
        <authorList>
            <person name="Winkel M."/>
            <person name="Salman V."/>
            <person name="Woyke T."/>
            <person name="Schulz-Vogt H."/>
            <person name="Richter M."/>
            <person name="Flood B."/>
            <person name="Bailey J."/>
            <person name="Amann R."/>
            <person name="Mussmann M."/>
        </authorList>
    </citation>
    <scope>NUCLEOTIDE SEQUENCE [LARGE SCALE GENOMIC DNA]</scope>
    <source>
        <strain evidence="1 2">THI036</strain>
    </source>
</reference>